<gene>
    <name evidence="8" type="ORF">Q0590_27310</name>
</gene>
<keyword evidence="2 6" id="KW-0732">Signal</keyword>
<dbReference type="Gene3D" id="3.30.1330.60">
    <property type="entry name" value="OmpA-like domain"/>
    <property type="match status" value="1"/>
</dbReference>
<feature type="region of interest" description="Disordered" evidence="5">
    <location>
        <begin position="30"/>
        <end position="79"/>
    </location>
</feature>
<dbReference type="Gene3D" id="4.10.1080.10">
    <property type="entry name" value="TSP type-3 repeat"/>
    <property type="match status" value="1"/>
</dbReference>
<dbReference type="PRINTS" id="PR01021">
    <property type="entry name" value="OMPADOMAIN"/>
</dbReference>
<dbReference type="InterPro" id="IPR050330">
    <property type="entry name" value="Bact_OuterMem_StrucFunc"/>
</dbReference>
<dbReference type="EMBL" id="JAUKPO010000024">
    <property type="protein sequence ID" value="MDO1450019.1"/>
    <property type="molecule type" value="Genomic_DNA"/>
</dbReference>
<feature type="domain" description="OmpA-like" evidence="7">
    <location>
        <begin position="185"/>
        <end position="301"/>
    </location>
</feature>
<protein>
    <submittedName>
        <fullName evidence="8">OmpA family protein</fullName>
    </submittedName>
</protein>
<sequence length="301" mass="32962">MRELVRSLIACFCLSLCTAAVAQEATVAIEESSNQANADTKRDSKKSKTEAKPYVSPYYNYDDDKDGVPNGRDKCPNTPQGEKVTPFGCPYDTDFDGMYDYEDKCITEPGPKENFGCPWGDKDNDGVKDNIDKCPEVPGPIRFAGCPAPPKKDSDGDGVFDDDDLCVDVPGIIANKGCPEIKAEEKAALKKAFENLLFETGKDVIKSSSFSSLNDLATVLINNPKALLYLEGHTDDVGEDQANLLLSQNRSASVKRYLAQRGVGEDRMTTDGYGENRPVADNGTDKGRALNRRVVMVIRYE</sequence>
<feature type="compositionally biased region" description="Basic and acidic residues" evidence="5">
    <location>
        <begin position="39"/>
        <end position="51"/>
    </location>
</feature>
<dbReference type="PROSITE" id="PS51123">
    <property type="entry name" value="OMPA_2"/>
    <property type="match status" value="1"/>
</dbReference>
<dbReference type="InterPro" id="IPR003367">
    <property type="entry name" value="Thrombospondin_3-like_rpt"/>
</dbReference>
<dbReference type="InterPro" id="IPR006664">
    <property type="entry name" value="OMP_bac"/>
</dbReference>
<keyword evidence="9" id="KW-1185">Reference proteome</keyword>
<name>A0ABT8RDF7_9BACT</name>
<evidence type="ECO:0000259" key="7">
    <source>
        <dbReference type="PROSITE" id="PS51123"/>
    </source>
</evidence>
<dbReference type="CDD" id="cd07185">
    <property type="entry name" value="OmpA_C-like"/>
    <property type="match status" value="1"/>
</dbReference>
<evidence type="ECO:0000313" key="9">
    <source>
        <dbReference type="Proteomes" id="UP001168528"/>
    </source>
</evidence>
<feature type="signal peptide" evidence="6">
    <location>
        <begin position="1"/>
        <end position="22"/>
    </location>
</feature>
<evidence type="ECO:0000256" key="3">
    <source>
        <dbReference type="ARBA" id="ARBA00023136"/>
    </source>
</evidence>
<evidence type="ECO:0000256" key="2">
    <source>
        <dbReference type="ARBA" id="ARBA00022729"/>
    </source>
</evidence>
<evidence type="ECO:0000313" key="8">
    <source>
        <dbReference type="EMBL" id="MDO1450019.1"/>
    </source>
</evidence>
<dbReference type="SUPFAM" id="SSF103647">
    <property type="entry name" value="TSP type-3 repeat"/>
    <property type="match status" value="2"/>
</dbReference>
<evidence type="ECO:0000256" key="4">
    <source>
        <dbReference type="PROSITE-ProRule" id="PRU00473"/>
    </source>
</evidence>
<evidence type="ECO:0000256" key="6">
    <source>
        <dbReference type="SAM" id="SignalP"/>
    </source>
</evidence>
<dbReference type="InterPro" id="IPR036737">
    <property type="entry name" value="OmpA-like_sf"/>
</dbReference>
<dbReference type="RefSeq" id="WP_302040820.1">
    <property type="nucleotide sequence ID" value="NZ_JAUKPO010000024.1"/>
</dbReference>
<evidence type="ECO:0000256" key="5">
    <source>
        <dbReference type="SAM" id="MobiDB-lite"/>
    </source>
</evidence>
<organism evidence="8 9">
    <name type="scientific">Rhodocytophaga aerolata</name>
    <dbReference type="NCBI Taxonomy" id="455078"/>
    <lineage>
        <taxon>Bacteria</taxon>
        <taxon>Pseudomonadati</taxon>
        <taxon>Bacteroidota</taxon>
        <taxon>Cytophagia</taxon>
        <taxon>Cytophagales</taxon>
        <taxon>Rhodocytophagaceae</taxon>
        <taxon>Rhodocytophaga</taxon>
    </lineage>
</organism>
<dbReference type="InterPro" id="IPR028974">
    <property type="entry name" value="TSP_type-3_rpt"/>
</dbReference>
<dbReference type="SUPFAM" id="SSF103088">
    <property type="entry name" value="OmpA-like"/>
    <property type="match status" value="1"/>
</dbReference>
<dbReference type="PANTHER" id="PTHR30329">
    <property type="entry name" value="STATOR ELEMENT OF FLAGELLAR MOTOR COMPLEX"/>
    <property type="match status" value="1"/>
</dbReference>
<dbReference type="Proteomes" id="UP001168528">
    <property type="component" value="Unassembled WGS sequence"/>
</dbReference>
<dbReference type="Pfam" id="PF00691">
    <property type="entry name" value="OmpA"/>
    <property type="match status" value="1"/>
</dbReference>
<evidence type="ECO:0000256" key="1">
    <source>
        <dbReference type="ARBA" id="ARBA00004442"/>
    </source>
</evidence>
<dbReference type="PRINTS" id="PR01023">
    <property type="entry name" value="NAFLGMOTY"/>
</dbReference>
<dbReference type="InterPro" id="IPR006665">
    <property type="entry name" value="OmpA-like"/>
</dbReference>
<dbReference type="PANTHER" id="PTHR30329:SF20">
    <property type="entry name" value="EXPORTED PROTEIN"/>
    <property type="match status" value="1"/>
</dbReference>
<keyword evidence="3 4" id="KW-0472">Membrane</keyword>
<proteinExistence type="predicted"/>
<reference evidence="8" key="1">
    <citation type="submission" date="2023-07" db="EMBL/GenBank/DDBJ databases">
        <title>The genome sequence of Rhodocytophaga aerolata KACC 12507.</title>
        <authorList>
            <person name="Zhang X."/>
        </authorList>
    </citation>
    <scope>NUCLEOTIDE SEQUENCE</scope>
    <source>
        <strain evidence="8">KACC 12507</strain>
    </source>
</reference>
<comment type="subcellular location">
    <subcellularLocation>
        <location evidence="1">Cell outer membrane</location>
    </subcellularLocation>
</comment>
<accession>A0ABT8RDF7</accession>
<dbReference type="Pfam" id="PF02412">
    <property type="entry name" value="TSP_3"/>
    <property type="match status" value="2"/>
</dbReference>
<feature type="chain" id="PRO_5045133873" evidence="6">
    <location>
        <begin position="23"/>
        <end position="301"/>
    </location>
</feature>
<comment type="caution">
    <text evidence="8">The sequence shown here is derived from an EMBL/GenBank/DDBJ whole genome shotgun (WGS) entry which is preliminary data.</text>
</comment>